<evidence type="ECO:0000256" key="2">
    <source>
        <dbReference type="ARBA" id="ARBA00023015"/>
    </source>
</evidence>
<evidence type="ECO:0000256" key="3">
    <source>
        <dbReference type="ARBA" id="ARBA00023125"/>
    </source>
</evidence>
<dbReference type="Pfam" id="PF00126">
    <property type="entry name" value="HTH_1"/>
    <property type="match status" value="1"/>
</dbReference>
<dbReference type="Gene3D" id="1.10.10.10">
    <property type="entry name" value="Winged helix-like DNA-binding domain superfamily/Winged helix DNA-binding domain"/>
    <property type="match status" value="1"/>
</dbReference>
<dbReference type="PANTHER" id="PTHR30537">
    <property type="entry name" value="HTH-TYPE TRANSCRIPTIONAL REGULATOR"/>
    <property type="match status" value="1"/>
</dbReference>
<protein>
    <submittedName>
        <fullName evidence="6">LysR family transcriptional regulator</fullName>
    </submittedName>
</protein>
<keyword evidence="2" id="KW-0805">Transcription regulation</keyword>
<evidence type="ECO:0000259" key="5">
    <source>
        <dbReference type="PROSITE" id="PS50931"/>
    </source>
</evidence>
<name>A0ABT7DXX1_9NEIS</name>
<dbReference type="EMBL" id="JARRAF010000013">
    <property type="protein sequence ID" value="MDK2124844.1"/>
    <property type="molecule type" value="Genomic_DNA"/>
</dbReference>
<gene>
    <name evidence="6" type="ORF">PZA18_12390</name>
</gene>
<organism evidence="6 7">
    <name type="scientific">Parachitinimonas caeni</name>
    <dbReference type="NCBI Taxonomy" id="3031301"/>
    <lineage>
        <taxon>Bacteria</taxon>
        <taxon>Pseudomonadati</taxon>
        <taxon>Pseudomonadota</taxon>
        <taxon>Betaproteobacteria</taxon>
        <taxon>Neisseriales</taxon>
        <taxon>Chitinibacteraceae</taxon>
        <taxon>Parachitinimonas</taxon>
    </lineage>
</organism>
<dbReference type="PANTHER" id="PTHR30537:SF30">
    <property type="entry name" value="TRANSCRIPTIONAL REGULATOR-RELATED"/>
    <property type="match status" value="1"/>
</dbReference>
<evidence type="ECO:0000256" key="4">
    <source>
        <dbReference type="ARBA" id="ARBA00023163"/>
    </source>
</evidence>
<dbReference type="CDD" id="cd08422">
    <property type="entry name" value="PBP2_CrgA_like"/>
    <property type="match status" value="1"/>
</dbReference>
<dbReference type="SUPFAM" id="SSF46785">
    <property type="entry name" value="Winged helix' DNA-binding domain"/>
    <property type="match status" value="1"/>
</dbReference>
<dbReference type="InterPro" id="IPR005119">
    <property type="entry name" value="LysR_subst-bd"/>
</dbReference>
<dbReference type="InterPro" id="IPR058163">
    <property type="entry name" value="LysR-type_TF_proteobact-type"/>
</dbReference>
<keyword evidence="4" id="KW-0804">Transcription</keyword>
<comment type="caution">
    <text evidence="6">The sequence shown here is derived from an EMBL/GenBank/DDBJ whole genome shotgun (WGS) entry which is preliminary data.</text>
</comment>
<keyword evidence="7" id="KW-1185">Reference proteome</keyword>
<accession>A0ABT7DXX1</accession>
<dbReference type="InterPro" id="IPR036390">
    <property type="entry name" value="WH_DNA-bd_sf"/>
</dbReference>
<evidence type="ECO:0000256" key="1">
    <source>
        <dbReference type="ARBA" id="ARBA00009437"/>
    </source>
</evidence>
<feature type="domain" description="HTH lysR-type" evidence="5">
    <location>
        <begin position="9"/>
        <end position="59"/>
    </location>
</feature>
<dbReference type="Pfam" id="PF03466">
    <property type="entry name" value="LysR_substrate"/>
    <property type="match status" value="2"/>
</dbReference>
<dbReference type="PROSITE" id="PS50931">
    <property type="entry name" value="HTH_LYSR"/>
    <property type="match status" value="1"/>
</dbReference>
<keyword evidence="3" id="KW-0238">DNA-binding</keyword>
<dbReference type="InterPro" id="IPR000847">
    <property type="entry name" value="LysR_HTH_N"/>
</dbReference>
<sequence>MDDYKPYAVFAEVVHARSMSAAARRLGMTPSAVSQIVRAMEQRAGVALLHRSTRRIALTEAGERCYPHCLRLLEAGRAATASLEQARDAPVGELRIAAPLGFGAHVAPALAPVLAQWPQLRMSLIVDDALIDLVDARIDIALRVGELPDSTWIARKLGQMGTVLCAAPTYLAHHGSPDSPIELRRHHWLALMQEVREMTADAAVPDGGEPVPNFMLETVDGHGNREPIPLQARVTTSNQVALRQMCEQGIGIARLFYADVRHTLEQGHLVRVLPQLRLPSYPLAMLTARRDVEPAKVRVATTALKAYFSSLAMEHEPAFA</sequence>
<evidence type="ECO:0000313" key="6">
    <source>
        <dbReference type="EMBL" id="MDK2124844.1"/>
    </source>
</evidence>
<comment type="similarity">
    <text evidence="1">Belongs to the LysR transcriptional regulatory family.</text>
</comment>
<dbReference type="RefSeq" id="WP_284101158.1">
    <property type="nucleotide sequence ID" value="NZ_JARRAF010000013.1"/>
</dbReference>
<dbReference type="SUPFAM" id="SSF53850">
    <property type="entry name" value="Periplasmic binding protein-like II"/>
    <property type="match status" value="1"/>
</dbReference>
<proteinExistence type="inferred from homology"/>
<dbReference type="Proteomes" id="UP001172778">
    <property type="component" value="Unassembled WGS sequence"/>
</dbReference>
<evidence type="ECO:0000313" key="7">
    <source>
        <dbReference type="Proteomes" id="UP001172778"/>
    </source>
</evidence>
<reference evidence="6" key="1">
    <citation type="submission" date="2023-03" db="EMBL/GenBank/DDBJ databases">
        <title>Chitinimonas shenzhenensis gen. nov., sp. nov., a novel member of family Burkholderiaceae isolated from activated sludge collected in Shen Zhen, China.</title>
        <authorList>
            <person name="Wang X."/>
        </authorList>
    </citation>
    <scope>NUCLEOTIDE SEQUENCE</scope>
    <source>
        <strain evidence="6">DQS-5</strain>
    </source>
</reference>
<dbReference type="Gene3D" id="3.40.190.290">
    <property type="match status" value="1"/>
</dbReference>
<dbReference type="InterPro" id="IPR036388">
    <property type="entry name" value="WH-like_DNA-bd_sf"/>
</dbReference>